<dbReference type="SMART" id="SM00852">
    <property type="entry name" value="MoCF_biosynth"/>
    <property type="match status" value="1"/>
</dbReference>
<dbReference type="PIRSF" id="PIRSF006728">
    <property type="entry name" value="CinA"/>
    <property type="match status" value="1"/>
</dbReference>
<dbReference type="NCBIfam" id="TIGR00200">
    <property type="entry name" value="cinA_nterm"/>
    <property type="match status" value="1"/>
</dbReference>
<dbReference type="PANTHER" id="PTHR13939:SF0">
    <property type="entry name" value="NMN AMIDOHYDROLASE-LIKE PROTEIN YFAY"/>
    <property type="match status" value="1"/>
</dbReference>
<dbReference type="SUPFAM" id="SSF53218">
    <property type="entry name" value="Molybdenum cofactor biosynthesis proteins"/>
    <property type="match status" value="1"/>
</dbReference>
<feature type="domain" description="MoaB/Mog" evidence="2">
    <location>
        <begin position="4"/>
        <end position="171"/>
    </location>
</feature>
<dbReference type="CDD" id="cd00885">
    <property type="entry name" value="cinA"/>
    <property type="match status" value="1"/>
</dbReference>
<dbReference type="HAMAP" id="MF_00226_B">
    <property type="entry name" value="CinA_B"/>
    <property type="match status" value="1"/>
</dbReference>
<dbReference type="InterPro" id="IPR036653">
    <property type="entry name" value="CinA-like_C"/>
</dbReference>
<dbReference type="Pfam" id="PF00994">
    <property type="entry name" value="MoCF_biosynth"/>
    <property type="match status" value="1"/>
</dbReference>
<name>A0A2W5T9M1_9BACT</name>
<sequence length="416" mass="44466">MRIETICTGDELLTGLTSDTNSRSFQSELLDRTGLTVRRSVVVGDDRDDIIEALNAAAERCDVVLVSGGLGPTTDDLTAECAAKAAGVPLVESAEAYAHLVDRFRQRGMTLTDNNRRQAQVPQGSEVVLNAEGTAPMFVQRRGTCVFFYVPGVPREYRHLVGAHVVPRIAAMAKNTDVRKLALLKVINFPESHLDAAIRPLIPQHPSVTFGYRTRPPENHLKVLAVGSTDDEARRALDAAVAAALPLLGERLFARDDETMAGAVLRLLREKKQYLALAESCTGGLMASLLTAESGASASFYGAAVTYLEEAKTRWAQVPEGLLGQFGAVSTECAEAMASGVRTSTGATWGLSTTGWAGPTGGDAQNPVGTVYVGLAGPGVSRVEKHRFHGDRERVKSFAAYTALDLLRRTLEGATS</sequence>
<dbReference type="InterPro" id="IPR036425">
    <property type="entry name" value="MoaB/Mog-like_dom_sf"/>
</dbReference>
<evidence type="ECO:0000313" key="3">
    <source>
        <dbReference type="EMBL" id="PZR09156.1"/>
    </source>
</evidence>
<dbReference type="Proteomes" id="UP000249061">
    <property type="component" value="Unassembled WGS sequence"/>
</dbReference>
<dbReference type="EMBL" id="QFQP01000022">
    <property type="protein sequence ID" value="PZR09156.1"/>
    <property type="molecule type" value="Genomic_DNA"/>
</dbReference>
<dbReference type="InterPro" id="IPR050101">
    <property type="entry name" value="CinA"/>
</dbReference>
<comment type="similarity">
    <text evidence="1">Belongs to the CinA family.</text>
</comment>
<accession>A0A2W5T9M1</accession>
<evidence type="ECO:0000256" key="1">
    <source>
        <dbReference type="HAMAP-Rule" id="MF_00226"/>
    </source>
</evidence>
<organism evidence="3 4">
    <name type="scientific">Archangium gephyra</name>
    <dbReference type="NCBI Taxonomy" id="48"/>
    <lineage>
        <taxon>Bacteria</taxon>
        <taxon>Pseudomonadati</taxon>
        <taxon>Myxococcota</taxon>
        <taxon>Myxococcia</taxon>
        <taxon>Myxococcales</taxon>
        <taxon>Cystobacterineae</taxon>
        <taxon>Archangiaceae</taxon>
        <taxon>Archangium</taxon>
    </lineage>
</organism>
<dbReference type="PANTHER" id="PTHR13939">
    <property type="entry name" value="NICOTINAMIDE-NUCLEOTIDE AMIDOHYDROLASE PNCC"/>
    <property type="match status" value="1"/>
</dbReference>
<dbReference type="Gene3D" id="3.40.980.10">
    <property type="entry name" value="MoaB/Mog-like domain"/>
    <property type="match status" value="1"/>
</dbReference>
<evidence type="ECO:0000259" key="2">
    <source>
        <dbReference type="SMART" id="SM00852"/>
    </source>
</evidence>
<dbReference type="NCBIfam" id="TIGR00199">
    <property type="entry name" value="PncC_domain"/>
    <property type="match status" value="1"/>
</dbReference>
<dbReference type="InterPro" id="IPR008135">
    <property type="entry name" value="Competence-induced_CinA"/>
</dbReference>
<dbReference type="SUPFAM" id="SSF142433">
    <property type="entry name" value="CinA-like"/>
    <property type="match status" value="1"/>
</dbReference>
<dbReference type="InterPro" id="IPR008136">
    <property type="entry name" value="CinA_C"/>
</dbReference>
<dbReference type="AlphaFoldDB" id="A0A2W5T9M1"/>
<protein>
    <recommendedName>
        <fullName evidence="1">CinA-like protein</fullName>
    </recommendedName>
</protein>
<reference evidence="3 4" key="1">
    <citation type="submission" date="2017-08" db="EMBL/GenBank/DDBJ databases">
        <title>Infants hospitalized years apart are colonized by the same room-sourced microbial strains.</title>
        <authorList>
            <person name="Brooks B."/>
            <person name="Olm M.R."/>
            <person name="Firek B.A."/>
            <person name="Baker R."/>
            <person name="Thomas B.C."/>
            <person name="Morowitz M.J."/>
            <person name="Banfield J.F."/>
        </authorList>
    </citation>
    <scope>NUCLEOTIDE SEQUENCE [LARGE SCALE GENOMIC DNA]</scope>
    <source>
        <strain evidence="3">S2_003_000_R2_14</strain>
    </source>
</reference>
<dbReference type="Gene3D" id="3.90.950.20">
    <property type="entry name" value="CinA-like"/>
    <property type="match status" value="1"/>
</dbReference>
<comment type="caution">
    <text evidence="3">The sequence shown here is derived from an EMBL/GenBank/DDBJ whole genome shotgun (WGS) entry which is preliminary data.</text>
</comment>
<dbReference type="InterPro" id="IPR001453">
    <property type="entry name" value="MoaB/Mog_dom"/>
</dbReference>
<dbReference type="Pfam" id="PF02464">
    <property type="entry name" value="CinA"/>
    <property type="match status" value="1"/>
</dbReference>
<evidence type="ECO:0000313" key="4">
    <source>
        <dbReference type="Proteomes" id="UP000249061"/>
    </source>
</evidence>
<proteinExistence type="inferred from homology"/>
<gene>
    <name evidence="3" type="ORF">DI536_23270</name>
</gene>